<feature type="domain" description="Condensation" evidence="2">
    <location>
        <begin position="46"/>
        <end position="369"/>
    </location>
</feature>
<feature type="region of interest" description="Disordered" evidence="1">
    <location>
        <begin position="1"/>
        <end position="25"/>
    </location>
</feature>
<proteinExistence type="predicted"/>
<dbReference type="Gene3D" id="3.30.559.10">
    <property type="entry name" value="Chloramphenicol acetyltransferase-like domain"/>
    <property type="match status" value="1"/>
</dbReference>
<dbReference type="RefSeq" id="WP_285739985.1">
    <property type="nucleotide sequence ID" value="NZ_BSSA01000034.1"/>
</dbReference>
<accession>A0A9W6QCQ3</accession>
<evidence type="ECO:0000313" key="3">
    <source>
        <dbReference type="EMBL" id="GLW74392.1"/>
    </source>
</evidence>
<dbReference type="GO" id="GO:0008610">
    <property type="term" value="P:lipid biosynthetic process"/>
    <property type="evidence" value="ECO:0007669"/>
    <property type="project" value="UniProtKB-ARBA"/>
</dbReference>
<dbReference type="Pfam" id="PF00668">
    <property type="entry name" value="Condensation"/>
    <property type="match status" value="1"/>
</dbReference>
<comment type="caution">
    <text evidence="3">The sequence shown here is derived from an EMBL/GenBank/DDBJ whole genome shotgun (WGS) entry which is preliminary data.</text>
</comment>
<gene>
    <name evidence="3" type="ORF">Kpho02_66900</name>
</gene>
<dbReference type="GO" id="GO:0031177">
    <property type="term" value="F:phosphopantetheine binding"/>
    <property type="evidence" value="ECO:0007669"/>
    <property type="project" value="TreeGrafter"/>
</dbReference>
<name>A0A9W6QCQ3_9ACTN</name>
<dbReference type="Gene3D" id="3.30.559.30">
    <property type="entry name" value="Nonribosomal peptide synthetase, condensation domain"/>
    <property type="match status" value="1"/>
</dbReference>
<evidence type="ECO:0000256" key="1">
    <source>
        <dbReference type="SAM" id="MobiDB-lite"/>
    </source>
</evidence>
<dbReference type="Proteomes" id="UP001165041">
    <property type="component" value="Unassembled WGS sequence"/>
</dbReference>
<evidence type="ECO:0000313" key="4">
    <source>
        <dbReference type="Proteomes" id="UP001165041"/>
    </source>
</evidence>
<dbReference type="AlphaFoldDB" id="A0A9W6QCQ3"/>
<dbReference type="PANTHER" id="PTHR45527:SF1">
    <property type="entry name" value="FATTY ACID SYNTHASE"/>
    <property type="match status" value="1"/>
</dbReference>
<dbReference type="SUPFAM" id="SSF52777">
    <property type="entry name" value="CoA-dependent acyltransferases"/>
    <property type="match status" value="2"/>
</dbReference>
<dbReference type="PANTHER" id="PTHR45527">
    <property type="entry name" value="NONRIBOSOMAL PEPTIDE SYNTHETASE"/>
    <property type="match status" value="1"/>
</dbReference>
<dbReference type="InterPro" id="IPR001242">
    <property type="entry name" value="Condensation_dom"/>
</dbReference>
<dbReference type="GO" id="GO:0005737">
    <property type="term" value="C:cytoplasm"/>
    <property type="evidence" value="ECO:0007669"/>
    <property type="project" value="TreeGrafter"/>
</dbReference>
<sequence>MDAASETLDRTTELTVRQARGGRGPATWGQRAIHSALLRLGSDAPRYNLRLAAPVAPGLAPDAVLRAYTELLHLHDALRTRLLTEDGDLVQVVDADGVLPVALLHRDTPELAAAAAAELVAEYAAEPFDPAREWPVRLALVLVDGLVRQAVIVLSHTAADGWGMRRMVRDLMLLSAGRTAEELRAEREFAQPLEEAAEQCSPRGRRRDAAARRHWREKLALGPRALLPRPAAEPDPERPFPYAVLRSPALAAALPVAAARLRSSDATVLLAAAATELARLGGQRGFLCQVVVGNRFTEQSAEAVTTLAQEGLFHLPEIAEDFAETVRRAQGPALTAYRHSGYDKPQLDADLEQLRSSGVELADHSVFWNDTRDPLAALMSDGSEQPGSAERELSFPGAFPARPGVSVAVDVVVVPGAVELRMVVDGALLGREQMVQFLCGVEELVLGAAG</sequence>
<dbReference type="InterPro" id="IPR023213">
    <property type="entry name" value="CAT-like_dom_sf"/>
</dbReference>
<dbReference type="GO" id="GO:0003824">
    <property type="term" value="F:catalytic activity"/>
    <property type="evidence" value="ECO:0007669"/>
    <property type="project" value="InterPro"/>
</dbReference>
<protein>
    <recommendedName>
        <fullName evidence="2">Condensation domain-containing protein</fullName>
    </recommendedName>
</protein>
<organism evidence="3 4">
    <name type="scientific">Kitasatospora phosalacinea</name>
    <dbReference type="NCBI Taxonomy" id="2065"/>
    <lineage>
        <taxon>Bacteria</taxon>
        <taxon>Bacillati</taxon>
        <taxon>Actinomycetota</taxon>
        <taxon>Actinomycetes</taxon>
        <taxon>Kitasatosporales</taxon>
        <taxon>Streptomycetaceae</taxon>
        <taxon>Kitasatospora</taxon>
    </lineage>
</organism>
<dbReference type="EMBL" id="BSSA01000034">
    <property type="protein sequence ID" value="GLW74392.1"/>
    <property type="molecule type" value="Genomic_DNA"/>
</dbReference>
<dbReference type="GO" id="GO:0044550">
    <property type="term" value="P:secondary metabolite biosynthetic process"/>
    <property type="evidence" value="ECO:0007669"/>
    <property type="project" value="TreeGrafter"/>
</dbReference>
<evidence type="ECO:0000259" key="2">
    <source>
        <dbReference type="Pfam" id="PF00668"/>
    </source>
</evidence>
<dbReference type="GO" id="GO:0043041">
    <property type="term" value="P:amino acid activation for nonribosomal peptide biosynthetic process"/>
    <property type="evidence" value="ECO:0007669"/>
    <property type="project" value="TreeGrafter"/>
</dbReference>
<reference evidence="3" key="1">
    <citation type="submission" date="2023-02" db="EMBL/GenBank/DDBJ databases">
        <title>Kitasatospora phosalacinea NBRC 14627.</title>
        <authorList>
            <person name="Ichikawa N."/>
            <person name="Sato H."/>
            <person name="Tonouchi N."/>
        </authorList>
    </citation>
    <scope>NUCLEOTIDE SEQUENCE</scope>
    <source>
        <strain evidence="3">NBRC 14627</strain>
    </source>
</reference>